<evidence type="ECO:0000313" key="2">
    <source>
        <dbReference type="EMBL" id="KIO78275.1"/>
    </source>
</evidence>
<dbReference type="AlphaFoldDB" id="A0A0D0GQ33"/>
<dbReference type="InterPro" id="IPR027417">
    <property type="entry name" value="P-loop_NTPase"/>
</dbReference>
<accession>A0A0D0GQ33</accession>
<dbReference type="EMBL" id="JXRA01000017">
    <property type="protein sequence ID" value="KIO78275.1"/>
    <property type="molecule type" value="Genomic_DNA"/>
</dbReference>
<proteinExistence type="predicted"/>
<evidence type="ECO:0000313" key="3">
    <source>
        <dbReference type="Proteomes" id="UP000032049"/>
    </source>
</evidence>
<dbReference type="Pfam" id="PF13521">
    <property type="entry name" value="AAA_28"/>
    <property type="match status" value="1"/>
</dbReference>
<dbReference type="OrthoDB" id="5638848at2"/>
<name>A0A0D0GQ33_9SPHI</name>
<dbReference type="RefSeq" id="WP_041878773.1">
    <property type="nucleotide sequence ID" value="NZ_CP157278.1"/>
</dbReference>
<sequence>MRHRELDRKNNFYVITGGPGAGKTTLLNALGARGFNIIPEDARKIIKQQTDMNGEGLPWKNARYFTHLMLEASVRSYEAIQDRSEAIHFFDRGIPDTLCYADMIGLGISAEMDRTAKKCPYNSIIFMLPPWPEIYQTDEERKQSWEEAVFTYTKMKETYIKYGYELVEVPKDEIENRVRFVIDKIRL</sequence>
<protein>
    <submittedName>
        <fullName evidence="2">ATPase</fullName>
    </submittedName>
</protein>
<feature type="domain" description="NadR/Ttd14 AAA" evidence="1">
    <location>
        <begin position="13"/>
        <end position="177"/>
    </location>
</feature>
<dbReference type="Proteomes" id="UP000032049">
    <property type="component" value="Unassembled WGS sequence"/>
</dbReference>
<organism evidence="2 3">
    <name type="scientific">Pedobacter lusitanus</name>
    <dbReference type="NCBI Taxonomy" id="1503925"/>
    <lineage>
        <taxon>Bacteria</taxon>
        <taxon>Pseudomonadati</taxon>
        <taxon>Bacteroidota</taxon>
        <taxon>Sphingobacteriia</taxon>
        <taxon>Sphingobacteriales</taxon>
        <taxon>Sphingobacteriaceae</taxon>
        <taxon>Pedobacter</taxon>
    </lineage>
</organism>
<dbReference type="Gene3D" id="3.40.50.300">
    <property type="entry name" value="P-loop containing nucleotide triphosphate hydrolases"/>
    <property type="match status" value="1"/>
</dbReference>
<evidence type="ECO:0000259" key="1">
    <source>
        <dbReference type="Pfam" id="PF13521"/>
    </source>
</evidence>
<dbReference type="STRING" id="1503925.TH53_04465"/>
<keyword evidence="3" id="KW-1185">Reference proteome</keyword>
<gene>
    <name evidence="2" type="ORF">TH53_04465</name>
</gene>
<comment type="caution">
    <text evidence="2">The sequence shown here is derived from an EMBL/GenBank/DDBJ whole genome shotgun (WGS) entry which is preliminary data.</text>
</comment>
<reference evidence="2 3" key="1">
    <citation type="submission" date="2015-01" db="EMBL/GenBank/DDBJ databases">
        <title>Draft genome sequence of Pedobacter sp. NL19 isolated from sludge of an effluent treatment pond in an abandoned uranium mine.</title>
        <authorList>
            <person name="Santos T."/>
            <person name="Caetano T."/>
            <person name="Covas C."/>
            <person name="Cruz A."/>
            <person name="Mendo S."/>
        </authorList>
    </citation>
    <scope>NUCLEOTIDE SEQUENCE [LARGE SCALE GENOMIC DNA]</scope>
    <source>
        <strain evidence="2 3">NL19</strain>
    </source>
</reference>
<dbReference type="InterPro" id="IPR038727">
    <property type="entry name" value="NadR/Ttd14_AAA_dom"/>
</dbReference>
<dbReference type="SUPFAM" id="SSF52540">
    <property type="entry name" value="P-loop containing nucleoside triphosphate hydrolases"/>
    <property type="match status" value="1"/>
</dbReference>